<dbReference type="InterPro" id="IPR018791">
    <property type="entry name" value="UV_resistance/autophagy_Atg14"/>
</dbReference>
<evidence type="ECO:0000313" key="4">
    <source>
        <dbReference type="EMBL" id="EGG16123.1"/>
    </source>
</evidence>
<evidence type="ECO:0008006" key="6">
    <source>
        <dbReference type="Google" id="ProtNLM"/>
    </source>
</evidence>
<accession>F4Q8M3</accession>
<evidence type="ECO:0000256" key="3">
    <source>
        <dbReference type="SAM" id="MobiDB-lite"/>
    </source>
</evidence>
<feature type="compositionally biased region" description="Acidic residues" evidence="3">
    <location>
        <begin position="197"/>
        <end position="220"/>
    </location>
</feature>
<proteinExistence type="predicted"/>
<gene>
    <name evidence="4" type="ORF">DFA_09795</name>
</gene>
<feature type="coiled-coil region" evidence="2">
    <location>
        <begin position="393"/>
        <end position="423"/>
    </location>
</feature>
<dbReference type="GO" id="GO:0035493">
    <property type="term" value="P:SNARE complex assembly"/>
    <property type="evidence" value="ECO:0007669"/>
    <property type="project" value="TreeGrafter"/>
</dbReference>
<keyword evidence="5" id="KW-1185">Reference proteome</keyword>
<dbReference type="GeneID" id="14867855"/>
<dbReference type="RefSeq" id="XP_004352460.1">
    <property type="nucleotide sequence ID" value="XM_004352408.1"/>
</dbReference>
<dbReference type="PANTHER" id="PTHR15157:SF5">
    <property type="entry name" value="UV RADIATION RESISTANCE-ASSOCIATED GENE PROTEIN"/>
    <property type="match status" value="1"/>
</dbReference>
<dbReference type="GO" id="GO:0000323">
    <property type="term" value="C:lytic vacuole"/>
    <property type="evidence" value="ECO:0007669"/>
    <property type="project" value="TreeGrafter"/>
</dbReference>
<dbReference type="Gene3D" id="1.10.418.40">
    <property type="entry name" value="Autophagy protein 6/Beclin 1"/>
    <property type="match status" value="1"/>
</dbReference>
<keyword evidence="1 2" id="KW-0175">Coiled coil</keyword>
<dbReference type="InterPro" id="IPR038274">
    <property type="entry name" value="Atg6/Beclin_C_sf"/>
</dbReference>
<dbReference type="GO" id="GO:0032991">
    <property type="term" value="C:protein-containing complex"/>
    <property type="evidence" value="ECO:0007669"/>
    <property type="project" value="UniProtKB-ARBA"/>
</dbReference>
<sequence>MSNTTGASIGPKVAISASNNGVGVEGVTELINNNNSSTTTTNLSTTMTSTISSSSSSSLSTTVLPTAVSAVNTSTTTTTTTTIGGPIVAGNGIVMIMPNGPNSFLPCLRKLRHLKSILCRNLLPVINRNAEISLPNTYYTLHAPPIEKHRSFLKSKQIETADEKIILLDGSDDEQGDINDDRPNIHGTQFSAEFIDSDDDESFDDDDKEEYYQDDNEDNDLPSPFYISEVVSNSYNPVWNPFDCYHPTSNDILDYHNTFNICIWHRSQCNNNNEIDDCDSEYQDELLFQTEIDLTQLEFIAQEMKQFVNLILPPNSIIFELKDGLYVTKKTKNQLRSTKANDYKFQSNVDKRKVITGNQSLFLCIIGKRLQNLKNIEVSKETSLNIENKLTSNQKYLDKVKHLENLKHRVEQLKQEYHNQLTLQDKDKESIETIKTQLIPKASALANAGIVYLQSYQMLEEMNQMLEMEKLLLNNIRSSLEKKKWYLLSQIRSIYPIQQGNKVLNINGLPLPNSDFNGFDEENISTALGYVCHILHLASRYLDIPLRYPMTPMASRSFIKDEISHHSSSKFPLYSKGVEKRIFDYAVFLLNKNLEQLLSSQGLGMFSLKETLPNVQILLGRSRIA</sequence>
<organism evidence="4 5">
    <name type="scientific">Cavenderia fasciculata</name>
    <name type="common">Slime mold</name>
    <name type="synonym">Dictyostelium fasciculatum</name>
    <dbReference type="NCBI Taxonomy" id="261658"/>
    <lineage>
        <taxon>Eukaryota</taxon>
        <taxon>Amoebozoa</taxon>
        <taxon>Evosea</taxon>
        <taxon>Eumycetozoa</taxon>
        <taxon>Dictyostelia</taxon>
        <taxon>Acytosteliales</taxon>
        <taxon>Cavenderiaceae</taxon>
        <taxon>Cavenderia</taxon>
    </lineage>
</organism>
<dbReference type="KEGG" id="dfa:DFA_09795"/>
<dbReference type="AlphaFoldDB" id="F4Q8M3"/>
<dbReference type="PANTHER" id="PTHR15157">
    <property type="entry name" value="UV RADIATION RESISTANCE-ASSOCIATED GENE PROTEIN"/>
    <property type="match status" value="1"/>
</dbReference>
<dbReference type="EMBL" id="GL883025">
    <property type="protein sequence ID" value="EGG16123.1"/>
    <property type="molecule type" value="Genomic_DNA"/>
</dbReference>
<dbReference type="GO" id="GO:0005768">
    <property type="term" value="C:endosome"/>
    <property type="evidence" value="ECO:0007669"/>
    <property type="project" value="TreeGrafter"/>
</dbReference>
<feature type="region of interest" description="Disordered" evidence="3">
    <location>
        <begin position="197"/>
        <end position="221"/>
    </location>
</feature>
<dbReference type="STRING" id="1054147.F4Q8M3"/>
<evidence type="ECO:0000256" key="1">
    <source>
        <dbReference type="ARBA" id="ARBA00023054"/>
    </source>
</evidence>
<dbReference type="GO" id="GO:0000149">
    <property type="term" value="F:SNARE binding"/>
    <property type="evidence" value="ECO:0007669"/>
    <property type="project" value="TreeGrafter"/>
</dbReference>
<dbReference type="OMA" id="RYPMTPM"/>
<name>F4Q8M3_CACFS</name>
<evidence type="ECO:0000313" key="5">
    <source>
        <dbReference type="Proteomes" id="UP000007797"/>
    </source>
</evidence>
<dbReference type="OrthoDB" id="19305at2759"/>
<dbReference type="Pfam" id="PF10186">
    <property type="entry name" value="ATG14"/>
    <property type="match status" value="1"/>
</dbReference>
<reference evidence="5" key="1">
    <citation type="journal article" date="2011" name="Genome Res.">
        <title>Phylogeny-wide analysis of social amoeba genomes highlights ancient origins for complex intercellular communication.</title>
        <authorList>
            <person name="Heidel A.J."/>
            <person name="Lawal H.M."/>
            <person name="Felder M."/>
            <person name="Schilde C."/>
            <person name="Helps N.R."/>
            <person name="Tunggal B."/>
            <person name="Rivero F."/>
            <person name="John U."/>
            <person name="Schleicher M."/>
            <person name="Eichinger L."/>
            <person name="Platzer M."/>
            <person name="Noegel A.A."/>
            <person name="Schaap P."/>
            <person name="Gloeckner G."/>
        </authorList>
    </citation>
    <scope>NUCLEOTIDE SEQUENCE [LARGE SCALE GENOMIC DNA]</scope>
    <source>
        <strain evidence="5">SH3</strain>
    </source>
</reference>
<dbReference type="Proteomes" id="UP000007797">
    <property type="component" value="Unassembled WGS sequence"/>
</dbReference>
<evidence type="ECO:0000256" key="2">
    <source>
        <dbReference type="SAM" id="Coils"/>
    </source>
</evidence>
<protein>
    <recommendedName>
        <fullName evidence="6">UV radiation resistance-associated gene protein</fullName>
    </recommendedName>
</protein>